<protein>
    <submittedName>
        <fullName evidence="1">Uncharacterized protein</fullName>
    </submittedName>
</protein>
<evidence type="ECO:0000313" key="1">
    <source>
        <dbReference type="EMBL" id="KKM99445.1"/>
    </source>
</evidence>
<dbReference type="EMBL" id="LAZR01005497">
    <property type="protein sequence ID" value="KKM99445.1"/>
    <property type="molecule type" value="Genomic_DNA"/>
</dbReference>
<gene>
    <name evidence="1" type="ORF">LCGC14_1147820</name>
</gene>
<reference evidence="1" key="1">
    <citation type="journal article" date="2015" name="Nature">
        <title>Complex archaea that bridge the gap between prokaryotes and eukaryotes.</title>
        <authorList>
            <person name="Spang A."/>
            <person name="Saw J.H."/>
            <person name="Jorgensen S.L."/>
            <person name="Zaremba-Niedzwiedzka K."/>
            <person name="Martijn J."/>
            <person name="Lind A.E."/>
            <person name="van Eijk R."/>
            <person name="Schleper C."/>
            <person name="Guy L."/>
            <person name="Ettema T.J."/>
        </authorList>
    </citation>
    <scope>NUCLEOTIDE SEQUENCE</scope>
</reference>
<accession>A0A0F9PEJ0</accession>
<comment type="caution">
    <text evidence="1">The sequence shown here is derived from an EMBL/GenBank/DDBJ whole genome shotgun (WGS) entry which is preliminary data.</text>
</comment>
<name>A0A0F9PEJ0_9ZZZZ</name>
<sequence length="59" mass="6780">MNKRPVCNERVVGTGEKCTKPAIYYIQRDDYLITVCGLCARRFIAAALHPLRLKDWAIK</sequence>
<organism evidence="1">
    <name type="scientific">marine sediment metagenome</name>
    <dbReference type="NCBI Taxonomy" id="412755"/>
    <lineage>
        <taxon>unclassified sequences</taxon>
        <taxon>metagenomes</taxon>
        <taxon>ecological metagenomes</taxon>
    </lineage>
</organism>
<proteinExistence type="predicted"/>
<dbReference type="AlphaFoldDB" id="A0A0F9PEJ0"/>